<sequence>MTSYSGNSGNKEVFDFLKEEIAAEKNNQKAQPTLKDFRVEQDGSELKLSRTFESERIEITLNVNHTVDSAVPDDGSQEAPEMKSKPNFEVDLIKENGKRVLSFSCSYVPDTEMESTVSQSESQLDDESNYAVAGDILDGYLYDLFMNMLDERGINGGFAEDLSTYCSAYEHSLYIRMLENVQDFVKSS</sequence>
<dbReference type="Gene3D" id="3.10.280.10">
    <property type="entry name" value="Mitochondrial glycoprotein"/>
    <property type="match status" value="1"/>
</dbReference>
<dbReference type="PANTHER" id="PTHR10826">
    <property type="entry name" value="COMPLEMENT COMPONENT 1"/>
    <property type="match status" value="1"/>
</dbReference>
<dbReference type="PANTHER" id="PTHR10826:SF1">
    <property type="entry name" value="COMPLEMENT COMPONENT 1 Q SUBCOMPONENT-BINDING PROTEIN, MITOCHONDRIAL"/>
    <property type="match status" value="1"/>
</dbReference>
<reference evidence="2" key="1">
    <citation type="submission" date="2021-02" db="EMBL/GenBank/DDBJ databases">
        <authorList>
            <person name="Bekaert M."/>
        </authorList>
    </citation>
    <scope>NUCLEOTIDE SEQUENCE</scope>
    <source>
        <strain evidence="2">IoA-00</strain>
    </source>
</reference>
<dbReference type="Pfam" id="PF02330">
    <property type="entry name" value="MAM33"/>
    <property type="match status" value="1"/>
</dbReference>
<comment type="similarity">
    <text evidence="1">Belongs to the MAM33 family.</text>
</comment>
<dbReference type="SUPFAM" id="SSF54529">
    <property type="entry name" value="Mitochondrial glycoprotein MAM33-like"/>
    <property type="match status" value="1"/>
</dbReference>
<dbReference type="OrthoDB" id="278212at2759"/>
<dbReference type="GO" id="GO:0005759">
    <property type="term" value="C:mitochondrial matrix"/>
    <property type="evidence" value="ECO:0007669"/>
    <property type="project" value="InterPro"/>
</dbReference>
<dbReference type="AlphaFoldDB" id="A0A7R8H3Y1"/>
<evidence type="ECO:0000256" key="1">
    <source>
        <dbReference type="ARBA" id="ARBA00005457"/>
    </source>
</evidence>
<gene>
    <name evidence="2" type="ORF">LSAA_4896</name>
</gene>
<evidence type="ECO:0000313" key="3">
    <source>
        <dbReference type="Proteomes" id="UP000675881"/>
    </source>
</evidence>
<keyword evidence="3" id="KW-1185">Reference proteome</keyword>
<dbReference type="InterPro" id="IPR036561">
    <property type="entry name" value="MAM33_sf"/>
</dbReference>
<accession>A0A7R8H3Y1</accession>
<name>A0A7R8H3Y1_LEPSM</name>
<dbReference type="Proteomes" id="UP000675881">
    <property type="component" value="Chromosome 14"/>
</dbReference>
<organism evidence="2 3">
    <name type="scientific">Lepeophtheirus salmonis</name>
    <name type="common">Salmon louse</name>
    <name type="synonym">Caligus salmonis</name>
    <dbReference type="NCBI Taxonomy" id="72036"/>
    <lineage>
        <taxon>Eukaryota</taxon>
        <taxon>Metazoa</taxon>
        <taxon>Ecdysozoa</taxon>
        <taxon>Arthropoda</taxon>
        <taxon>Crustacea</taxon>
        <taxon>Multicrustacea</taxon>
        <taxon>Hexanauplia</taxon>
        <taxon>Copepoda</taxon>
        <taxon>Siphonostomatoida</taxon>
        <taxon>Caligidae</taxon>
        <taxon>Lepeophtheirus</taxon>
    </lineage>
</organism>
<dbReference type="InterPro" id="IPR003428">
    <property type="entry name" value="MAM33"/>
</dbReference>
<evidence type="ECO:0000313" key="2">
    <source>
        <dbReference type="EMBL" id="CAF2838821.1"/>
    </source>
</evidence>
<protein>
    <submittedName>
        <fullName evidence="2">C1QBP</fullName>
    </submittedName>
</protein>
<dbReference type="EMBL" id="HG994593">
    <property type="protein sequence ID" value="CAF2838821.1"/>
    <property type="molecule type" value="Genomic_DNA"/>
</dbReference>
<dbReference type="GO" id="GO:0042256">
    <property type="term" value="P:cytosolic ribosome assembly"/>
    <property type="evidence" value="ECO:0007669"/>
    <property type="project" value="TreeGrafter"/>
</dbReference>
<proteinExistence type="inferred from homology"/>